<evidence type="ECO:0000256" key="4">
    <source>
        <dbReference type="ARBA" id="ARBA00022679"/>
    </source>
</evidence>
<dbReference type="Pfam" id="PF01255">
    <property type="entry name" value="Prenyltransf"/>
    <property type="match status" value="1"/>
</dbReference>
<evidence type="ECO:0000313" key="6">
    <source>
        <dbReference type="EMBL" id="MBA0842639.1"/>
    </source>
</evidence>
<comment type="caution">
    <text evidence="6">The sequence shown here is derived from an EMBL/GenBank/DDBJ whole genome shotgun (WGS) entry which is preliminary data.</text>
</comment>
<dbReference type="GO" id="GO:0005783">
    <property type="term" value="C:endoplasmic reticulum"/>
    <property type="evidence" value="ECO:0007669"/>
    <property type="project" value="TreeGrafter"/>
</dbReference>
<keyword evidence="7" id="KW-1185">Reference proteome</keyword>
<dbReference type="GO" id="GO:0045547">
    <property type="term" value="F:ditrans,polycis-polyprenyl diphosphate synthase [(2E,6E)-farnesyl diphosphate specific] activity"/>
    <property type="evidence" value="ECO:0007669"/>
    <property type="project" value="TreeGrafter"/>
</dbReference>
<evidence type="ECO:0000256" key="5">
    <source>
        <dbReference type="RuleBase" id="RU363018"/>
    </source>
</evidence>
<proteinExistence type="inferred from homology"/>
<comment type="pathway">
    <text evidence="2">Protein modification; protein glycosylation.</text>
</comment>
<dbReference type="Gene3D" id="3.40.1180.10">
    <property type="entry name" value="Decaprenyl diphosphate synthase-like"/>
    <property type="match status" value="1"/>
</dbReference>
<reference evidence="6 7" key="1">
    <citation type="journal article" date="2019" name="Genome Biol. Evol.">
        <title>Insights into the evolution of the New World diploid cottons (Gossypium, subgenus Houzingenia) based on genome sequencing.</title>
        <authorList>
            <person name="Grover C.E."/>
            <person name="Arick M.A. 2nd"/>
            <person name="Thrash A."/>
            <person name="Conover J.L."/>
            <person name="Sanders W.S."/>
            <person name="Peterson D.G."/>
            <person name="Frelichowski J.E."/>
            <person name="Scheffler J.A."/>
            <person name="Scheffler B.E."/>
            <person name="Wendel J.F."/>
        </authorList>
    </citation>
    <scope>NUCLEOTIDE SEQUENCE [LARGE SCALE GENOMIC DNA]</scope>
    <source>
        <strain evidence="6">6</strain>
        <tissue evidence="6">Leaf</tissue>
    </source>
</reference>
<evidence type="ECO:0000313" key="7">
    <source>
        <dbReference type="Proteomes" id="UP000593575"/>
    </source>
</evidence>
<keyword evidence="4 5" id="KW-0808">Transferase</keyword>
<dbReference type="EMBL" id="JABFAE010000012">
    <property type="protein sequence ID" value="MBA0842639.1"/>
    <property type="molecule type" value="Genomic_DNA"/>
</dbReference>
<dbReference type="InterPro" id="IPR036424">
    <property type="entry name" value="UPP_synth-like_sf"/>
</dbReference>
<dbReference type="UniPathway" id="UPA00378"/>
<dbReference type="CDD" id="cd00475">
    <property type="entry name" value="Cis_IPPS"/>
    <property type="match status" value="1"/>
</dbReference>
<dbReference type="NCBIfam" id="TIGR00055">
    <property type="entry name" value="uppS"/>
    <property type="match status" value="1"/>
</dbReference>
<protein>
    <recommendedName>
        <fullName evidence="5">Alkyl transferase</fullName>
        <ecNumber evidence="5">2.5.1.-</ecNumber>
    </recommendedName>
</protein>
<dbReference type="InterPro" id="IPR001441">
    <property type="entry name" value="UPP_synth-like"/>
</dbReference>
<comment type="function">
    <text evidence="1">Catalyzes cis-prenyl chain elongation to produce the polyprenyl backbone of dolichol, a glycosyl carrier-lipid required for the biosynthesis of several classes of glycoprotein.</text>
</comment>
<dbReference type="GO" id="GO:0016094">
    <property type="term" value="P:polyprenol biosynthetic process"/>
    <property type="evidence" value="ECO:0007669"/>
    <property type="project" value="TreeGrafter"/>
</dbReference>
<evidence type="ECO:0000256" key="3">
    <source>
        <dbReference type="ARBA" id="ARBA00005432"/>
    </source>
</evidence>
<dbReference type="HAMAP" id="MF_01139">
    <property type="entry name" value="ISPT"/>
    <property type="match status" value="1"/>
</dbReference>
<comment type="similarity">
    <text evidence="3 5">Belongs to the UPP synthase family.</text>
</comment>
<dbReference type="EC" id="2.5.1.-" evidence="5"/>
<dbReference type="Proteomes" id="UP000593575">
    <property type="component" value="Unassembled WGS sequence"/>
</dbReference>
<accession>A0A7J9K8P2</accession>
<evidence type="ECO:0000256" key="1">
    <source>
        <dbReference type="ARBA" id="ARBA00002674"/>
    </source>
</evidence>
<organism evidence="6 7">
    <name type="scientific">Gossypium armourianum</name>
    <dbReference type="NCBI Taxonomy" id="34283"/>
    <lineage>
        <taxon>Eukaryota</taxon>
        <taxon>Viridiplantae</taxon>
        <taxon>Streptophyta</taxon>
        <taxon>Embryophyta</taxon>
        <taxon>Tracheophyta</taxon>
        <taxon>Spermatophyta</taxon>
        <taxon>Magnoliopsida</taxon>
        <taxon>eudicotyledons</taxon>
        <taxon>Gunneridae</taxon>
        <taxon>Pentapetalae</taxon>
        <taxon>rosids</taxon>
        <taxon>malvids</taxon>
        <taxon>Malvales</taxon>
        <taxon>Malvaceae</taxon>
        <taxon>Malvoideae</taxon>
        <taxon>Gossypium</taxon>
    </lineage>
</organism>
<dbReference type="AlphaFoldDB" id="A0A7J9K8P2"/>
<evidence type="ECO:0000256" key="2">
    <source>
        <dbReference type="ARBA" id="ARBA00004922"/>
    </source>
</evidence>
<name>A0A7J9K8P2_9ROSI</name>
<dbReference type="PROSITE" id="PS01066">
    <property type="entry name" value="UPP_SYNTHASE"/>
    <property type="match status" value="1"/>
</dbReference>
<dbReference type="SUPFAM" id="SSF64005">
    <property type="entry name" value="Undecaprenyl diphosphate synthase"/>
    <property type="match status" value="1"/>
</dbReference>
<dbReference type="PANTHER" id="PTHR10291">
    <property type="entry name" value="DEHYDRODOLICHYL DIPHOSPHATE SYNTHASE FAMILY MEMBER"/>
    <property type="match status" value="1"/>
</dbReference>
<dbReference type="InterPro" id="IPR018520">
    <property type="entry name" value="UPP_synth-like_CS"/>
</dbReference>
<sequence length="277" mass="31924">MLREDIIIHIFSGWRSFLRKCLFRVLRVGPIPSHIAVIMDGNRRYAKKKKIDDMTGYDAGALALLHLIIYCMELGVKYVTAYAFSIDNFRRNPEEVQKIMDLTMESVMLLTWISKLRSVRVHFAGNLQLLSADIQDAAKRLMESTAGYNNFVLTICICYTCSDEILHAVEESCKEKWDDGIGIMGYDKGNDYERLIKVVDIEKHMYMAIAPDPDILIRTGGEYRLSNFLVWQSSCCHLSSLATVWPEFGVFHLVWVVLDFQQNYRYLSKKKTAVIDP</sequence>
<gene>
    <name evidence="6" type="ORF">Goarm_002449</name>
</gene>
<dbReference type="PANTHER" id="PTHR10291:SF24">
    <property type="entry name" value="ALKYL TRANSFERASE"/>
    <property type="match status" value="1"/>
</dbReference>